<dbReference type="Pfam" id="PF00482">
    <property type="entry name" value="T2SSF"/>
    <property type="match status" value="2"/>
</dbReference>
<feature type="domain" description="Type II secretion system protein GspF" evidence="11">
    <location>
        <begin position="273"/>
        <end position="394"/>
    </location>
</feature>
<keyword evidence="6 9" id="KW-0812">Transmembrane</keyword>
<evidence type="ECO:0000313" key="13">
    <source>
        <dbReference type="Proteomes" id="UP000637695"/>
    </source>
</evidence>
<dbReference type="PROSITE" id="PS00874">
    <property type="entry name" value="T2SP_F"/>
    <property type="match status" value="1"/>
</dbReference>
<evidence type="ECO:0000256" key="10">
    <source>
        <dbReference type="SAM" id="Phobius"/>
    </source>
</evidence>
<feature type="domain" description="Type II secretion system protein GspF" evidence="11">
    <location>
        <begin position="69"/>
        <end position="192"/>
    </location>
</feature>
<dbReference type="AlphaFoldDB" id="A0A917KFS8"/>
<reference evidence="12" key="1">
    <citation type="journal article" date="2014" name="Int. J. Syst. Evol. Microbiol.">
        <title>Complete genome sequence of Corynebacterium casei LMG S-19264T (=DSM 44701T), isolated from a smear-ripened cheese.</title>
        <authorList>
            <consortium name="US DOE Joint Genome Institute (JGI-PGF)"/>
            <person name="Walter F."/>
            <person name="Albersmeier A."/>
            <person name="Kalinowski J."/>
            <person name="Ruckert C."/>
        </authorList>
    </citation>
    <scope>NUCLEOTIDE SEQUENCE</scope>
    <source>
        <strain evidence="12">JCM 18487</strain>
    </source>
</reference>
<organism evidence="12 13">
    <name type="scientific">Alicyclobacillus cellulosilyticus</name>
    <dbReference type="NCBI Taxonomy" id="1003997"/>
    <lineage>
        <taxon>Bacteria</taxon>
        <taxon>Bacillati</taxon>
        <taxon>Bacillota</taxon>
        <taxon>Bacilli</taxon>
        <taxon>Bacillales</taxon>
        <taxon>Alicyclobacillaceae</taxon>
        <taxon>Alicyclobacillus</taxon>
    </lineage>
</organism>
<name>A0A917KFS8_9BACL</name>
<evidence type="ECO:0000313" key="12">
    <source>
        <dbReference type="EMBL" id="GGJ09513.1"/>
    </source>
</evidence>
<keyword evidence="5" id="KW-0997">Cell inner membrane</keyword>
<evidence type="ECO:0000256" key="3">
    <source>
        <dbReference type="ARBA" id="ARBA00022448"/>
    </source>
</evidence>
<evidence type="ECO:0000256" key="9">
    <source>
        <dbReference type="RuleBase" id="RU003923"/>
    </source>
</evidence>
<dbReference type="EMBL" id="BMOY01000029">
    <property type="protein sequence ID" value="GGJ09513.1"/>
    <property type="molecule type" value="Genomic_DNA"/>
</dbReference>
<evidence type="ECO:0000256" key="5">
    <source>
        <dbReference type="ARBA" id="ARBA00022519"/>
    </source>
</evidence>
<keyword evidence="4" id="KW-1003">Cell membrane</keyword>
<evidence type="ECO:0000256" key="2">
    <source>
        <dbReference type="ARBA" id="ARBA00005745"/>
    </source>
</evidence>
<feature type="transmembrane region" description="Helical" evidence="10">
    <location>
        <begin position="221"/>
        <end position="240"/>
    </location>
</feature>
<feature type="transmembrane region" description="Helical" evidence="10">
    <location>
        <begin position="375"/>
        <end position="396"/>
    </location>
</feature>
<comment type="similarity">
    <text evidence="2 9">Belongs to the GSP F family.</text>
</comment>
<evidence type="ECO:0000256" key="8">
    <source>
        <dbReference type="ARBA" id="ARBA00023136"/>
    </source>
</evidence>
<dbReference type="InterPro" id="IPR003004">
    <property type="entry name" value="GspF/PilC"/>
</dbReference>
<dbReference type="PANTHER" id="PTHR30012:SF0">
    <property type="entry name" value="TYPE II SECRETION SYSTEM PROTEIN F-RELATED"/>
    <property type="match status" value="1"/>
</dbReference>
<evidence type="ECO:0000256" key="4">
    <source>
        <dbReference type="ARBA" id="ARBA00022475"/>
    </source>
</evidence>
<evidence type="ECO:0000256" key="7">
    <source>
        <dbReference type="ARBA" id="ARBA00022989"/>
    </source>
</evidence>
<proteinExistence type="inferred from homology"/>
<evidence type="ECO:0000256" key="6">
    <source>
        <dbReference type="ARBA" id="ARBA00022692"/>
    </source>
</evidence>
<accession>A0A917KFS8</accession>
<keyword evidence="13" id="KW-1185">Reference proteome</keyword>
<dbReference type="InterPro" id="IPR042094">
    <property type="entry name" value="T2SS_GspF_sf"/>
</dbReference>
<comment type="subcellular location">
    <subcellularLocation>
        <location evidence="1">Cell inner membrane</location>
        <topology evidence="1">Multi-pass membrane protein</topology>
    </subcellularLocation>
    <subcellularLocation>
        <location evidence="9">Cell membrane</location>
        <topology evidence="9">Multi-pass membrane protein</topology>
    </subcellularLocation>
</comment>
<dbReference type="PRINTS" id="PR00812">
    <property type="entry name" value="BCTERIALGSPF"/>
</dbReference>
<evidence type="ECO:0000256" key="1">
    <source>
        <dbReference type="ARBA" id="ARBA00004429"/>
    </source>
</evidence>
<comment type="caution">
    <text evidence="12">The sequence shown here is derived from an EMBL/GenBank/DDBJ whole genome shotgun (WGS) entry which is preliminary data.</text>
</comment>
<dbReference type="GO" id="GO:0005886">
    <property type="term" value="C:plasma membrane"/>
    <property type="evidence" value="ECO:0007669"/>
    <property type="project" value="UniProtKB-SubCell"/>
</dbReference>
<dbReference type="Gene3D" id="1.20.81.30">
    <property type="entry name" value="Type II secretion system (T2SS), domain F"/>
    <property type="match status" value="2"/>
</dbReference>
<reference evidence="12" key="2">
    <citation type="submission" date="2020-09" db="EMBL/GenBank/DDBJ databases">
        <authorList>
            <person name="Sun Q."/>
            <person name="Ohkuma M."/>
        </authorList>
    </citation>
    <scope>NUCLEOTIDE SEQUENCE</scope>
    <source>
        <strain evidence="12">JCM 18487</strain>
    </source>
</reference>
<dbReference type="InterPro" id="IPR018076">
    <property type="entry name" value="T2SS_GspF_dom"/>
</dbReference>
<feature type="transmembrane region" description="Helical" evidence="10">
    <location>
        <begin position="168"/>
        <end position="201"/>
    </location>
</feature>
<evidence type="ECO:0000259" key="11">
    <source>
        <dbReference type="Pfam" id="PF00482"/>
    </source>
</evidence>
<keyword evidence="7 10" id="KW-1133">Transmembrane helix</keyword>
<dbReference type="PANTHER" id="PTHR30012">
    <property type="entry name" value="GENERAL SECRETION PATHWAY PROTEIN"/>
    <property type="match status" value="1"/>
</dbReference>
<dbReference type="FunFam" id="1.20.81.30:FF:000001">
    <property type="entry name" value="Type II secretion system protein F"/>
    <property type="match status" value="2"/>
</dbReference>
<dbReference type="InterPro" id="IPR001992">
    <property type="entry name" value="T2SS_GspF/T4SS_PilC_CS"/>
</dbReference>
<dbReference type="Proteomes" id="UP000637695">
    <property type="component" value="Unassembled WGS sequence"/>
</dbReference>
<protein>
    <submittedName>
        <fullName evidence="12">Secretion system protein</fullName>
    </submittedName>
</protein>
<sequence>MPEFRYTVLDGNGRRRRGRMVASDIEEVLSFFRRSGWYVLEVQPSEQAAWWRKEITLGQRVKLRDFAVFCRQFATLVRAGVTLLDGVQILVAQTQSKPLRRALEQVAARIREGWSLSQATAEHPSVFPPVFISMVRAGEAGGTLDIALERLALHFERSHQTREKVKSALTYPAIVGIVAAAVTVFLLVRIVPTFVAMFAAYRVELPLPTRLVMGLSRLLRAGWWGVILAIALLFALHRWARRKPGYRRVFDQARFRLPLFGRMRQTAVMAQMARTLGSLIASAVPLAQTLRLTAEVVDDAVVSETLRAATASLEAGGTLSEALRQNRLIPPLVAEMVAIGEQTGELDFVLERLAGFYEQEAEAYADRLKQVLEPVMIVVLAVIVGTIVLSVILPSFRLLQALH</sequence>
<gene>
    <name evidence="12" type="ORF">GCM10010885_18270</name>
</gene>
<keyword evidence="8 10" id="KW-0472">Membrane</keyword>
<keyword evidence="3 9" id="KW-0813">Transport</keyword>
<dbReference type="RefSeq" id="WP_188882590.1">
    <property type="nucleotide sequence ID" value="NZ_BMOY01000029.1"/>
</dbReference>
<dbReference type="GO" id="GO:0015628">
    <property type="term" value="P:protein secretion by the type II secretion system"/>
    <property type="evidence" value="ECO:0007669"/>
    <property type="project" value="TreeGrafter"/>
</dbReference>